<name>A0A9N8DGN9_9STRA</name>
<dbReference type="AlphaFoldDB" id="A0A9N8DGN9"/>
<dbReference type="OrthoDB" id="38140at2759"/>
<feature type="region of interest" description="Disordered" evidence="1">
    <location>
        <begin position="92"/>
        <end position="115"/>
    </location>
</feature>
<proteinExistence type="predicted"/>
<reference evidence="2" key="1">
    <citation type="submission" date="2020-06" db="EMBL/GenBank/DDBJ databases">
        <authorList>
            <consortium name="Plant Systems Biology data submission"/>
        </authorList>
    </citation>
    <scope>NUCLEOTIDE SEQUENCE</scope>
    <source>
        <strain evidence="2">D6</strain>
    </source>
</reference>
<evidence type="ECO:0000313" key="3">
    <source>
        <dbReference type="Proteomes" id="UP001153069"/>
    </source>
</evidence>
<evidence type="ECO:0000313" key="2">
    <source>
        <dbReference type="EMBL" id="CAB9502668.1"/>
    </source>
</evidence>
<sequence>MSASRGRNTEQQKVFIRQSTILRKNLSEWDRMLHDPRGEDWPTMLGRLNAAMNQTASMDRNIEDVMEHFCYLPKQCTANAQDIPFFLSTRLETPATEETTSSKAASEKEAGNPTQLLAQYENRAAQLASEYEDQMVRF</sequence>
<accession>A0A9N8DGN9</accession>
<protein>
    <submittedName>
        <fullName evidence="2">Uncharacterized protein</fullName>
    </submittedName>
</protein>
<dbReference type="EMBL" id="CAICTM010000141">
    <property type="protein sequence ID" value="CAB9502668.1"/>
    <property type="molecule type" value="Genomic_DNA"/>
</dbReference>
<organism evidence="2 3">
    <name type="scientific">Seminavis robusta</name>
    <dbReference type="NCBI Taxonomy" id="568900"/>
    <lineage>
        <taxon>Eukaryota</taxon>
        <taxon>Sar</taxon>
        <taxon>Stramenopiles</taxon>
        <taxon>Ochrophyta</taxon>
        <taxon>Bacillariophyta</taxon>
        <taxon>Bacillariophyceae</taxon>
        <taxon>Bacillariophycidae</taxon>
        <taxon>Naviculales</taxon>
        <taxon>Naviculaceae</taxon>
        <taxon>Seminavis</taxon>
    </lineage>
</organism>
<dbReference type="Proteomes" id="UP001153069">
    <property type="component" value="Unassembled WGS sequence"/>
</dbReference>
<gene>
    <name evidence="2" type="ORF">SEMRO_142_G066440.1</name>
</gene>
<keyword evidence="3" id="KW-1185">Reference proteome</keyword>
<evidence type="ECO:0000256" key="1">
    <source>
        <dbReference type="SAM" id="MobiDB-lite"/>
    </source>
</evidence>
<comment type="caution">
    <text evidence="2">The sequence shown here is derived from an EMBL/GenBank/DDBJ whole genome shotgun (WGS) entry which is preliminary data.</text>
</comment>